<evidence type="ECO:0000259" key="1">
    <source>
        <dbReference type="PROSITE" id="PS51819"/>
    </source>
</evidence>
<proteinExistence type="predicted"/>
<dbReference type="PANTHER" id="PTHR36437:SF2">
    <property type="entry name" value="GLYOXALASE_BLEOMYCIN RESISTANCE PROTEIN_DIOXYGENASE"/>
    <property type="match status" value="1"/>
</dbReference>
<sequence>MPRIGRLTVPVADLEEAIGFYGGVLGFRVLFDEVLASGFRSVHVGPGAVDGPGLWLMPVADGRAGSRTAGAPLLVLYSDDLDADLGRLAGAGVVPHLGPVGEPGARYAHVRDPWGNEIVFAETPRG</sequence>
<dbReference type="Gene3D" id="3.10.180.10">
    <property type="entry name" value="2,3-Dihydroxybiphenyl 1,2-Dioxygenase, domain 1"/>
    <property type="match status" value="1"/>
</dbReference>
<dbReference type="Proteomes" id="UP000832041">
    <property type="component" value="Chromosome"/>
</dbReference>
<evidence type="ECO:0000313" key="3">
    <source>
        <dbReference type="Proteomes" id="UP000832041"/>
    </source>
</evidence>
<dbReference type="InterPro" id="IPR037523">
    <property type="entry name" value="VOC_core"/>
</dbReference>
<keyword evidence="3" id="KW-1185">Reference proteome</keyword>
<reference evidence="2 3" key="1">
    <citation type="submission" date="2020-04" db="EMBL/GenBank/DDBJ databases">
        <title>Thermobifida alba genome sequencing and assembly.</title>
        <authorList>
            <person name="Luzics S."/>
            <person name="Horvath B."/>
            <person name="Nagy I."/>
            <person name="Toth A."/>
            <person name="Nagy I."/>
            <person name="Kukolya J."/>
        </authorList>
    </citation>
    <scope>NUCLEOTIDE SEQUENCE [LARGE SCALE GENOMIC DNA]</scope>
    <source>
        <strain evidence="2 3">DSM 43795</strain>
    </source>
</reference>
<protein>
    <submittedName>
        <fullName evidence="2">VOC family protein</fullName>
    </submittedName>
</protein>
<feature type="domain" description="VOC" evidence="1">
    <location>
        <begin position="3"/>
        <end position="123"/>
    </location>
</feature>
<dbReference type="RefSeq" id="WP_248592823.1">
    <property type="nucleotide sequence ID" value="NZ_BAABEB010000012.1"/>
</dbReference>
<dbReference type="SUPFAM" id="SSF54593">
    <property type="entry name" value="Glyoxalase/Bleomycin resistance protein/Dihydroxybiphenyl dioxygenase"/>
    <property type="match status" value="1"/>
</dbReference>
<dbReference type="PROSITE" id="PS51819">
    <property type="entry name" value="VOC"/>
    <property type="match status" value="1"/>
</dbReference>
<accession>A0ABY4L248</accession>
<gene>
    <name evidence="2" type="ORF">FOF52_05875</name>
</gene>
<dbReference type="InterPro" id="IPR004360">
    <property type="entry name" value="Glyas_Fos-R_dOase_dom"/>
</dbReference>
<evidence type="ECO:0000313" key="2">
    <source>
        <dbReference type="EMBL" id="UPT20558.1"/>
    </source>
</evidence>
<dbReference type="Pfam" id="PF00903">
    <property type="entry name" value="Glyoxalase"/>
    <property type="match status" value="1"/>
</dbReference>
<name>A0ABY4L248_THEAE</name>
<organism evidence="2 3">
    <name type="scientific">Thermobifida alba</name>
    <name type="common">Thermomonospora alba</name>
    <dbReference type="NCBI Taxonomy" id="53522"/>
    <lineage>
        <taxon>Bacteria</taxon>
        <taxon>Bacillati</taxon>
        <taxon>Actinomycetota</taxon>
        <taxon>Actinomycetes</taxon>
        <taxon>Streptosporangiales</taxon>
        <taxon>Nocardiopsidaceae</taxon>
        <taxon>Thermobifida</taxon>
    </lineage>
</organism>
<dbReference type="PANTHER" id="PTHR36437">
    <property type="entry name" value="GLYOXALASE/BLEOMYCIN RESISTANCE PROTEIN/DIOXYGENASE"/>
    <property type="match status" value="1"/>
</dbReference>
<dbReference type="EMBL" id="CP051627">
    <property type="protein sequence ID" value="UPT20558.1"/>
    <property type="molecule type" value="Genomic_DNA"/>
</dbReference>
<dbReference type="InterPro" id="IPR029068">
    <property type="entry name" value="Glyas_Bleomycin-R_OHBP_Dase"/>
</dbReference>